<dbReference type="InterPro" id="IPR011055">
    <property type="entry name" value="Dup_hybrid_motif"/>
</dbReference>
<feature type="transmembrane region" description="Helical" evidence="8">
    <location>
        <begin position="42"/>
        <end position="67"/>
    </location>
</feature>
<feature type="region of interest" description="Disordered" evidence="7">
    <location>
        <begin position="146"/>
        <end position="166"/>
    </location>
</feature>
<dbReference type="AlphaFoldDB" id="A0A1W9HVY3"/>
<evidence type="ECO:0000313" key="10">
    <source>
        <dbReference type="EMBL" id="OQW51401.1"/>
    </source>
</evidence>
<dbReference type="GO" id="GO:0004222">
    <property type="term" value="F:metalloendopeptidase activity"/>
    <property type="evidence" value="ECO:0007669"/>
    <property type="project" value="TreeGrafter"/>
</dbReference>
<evidence type="ECO:0000256" key="7">
    <source>
        <dbReference type="SAM" id="MobiDB-lite"/>
    </source>
</evidence>
<evidence type="ECO:0000256" key="2">
    <source>
        <dbReference type="ARBA" id="ARBA00022670"/>
    </source>
</evidence>
<sequence length="416" mass="45639">MIFDEGNMSYQRPDRSRPPAEPPQYIIIARGEEVHSFILRKWMIGLAVLLCAGVTFWLCAATAYIVFRDDVLAGMVARNTRLQHAYEDRIAAMRLQIDRISSRQLVDQDALTTRMSDILRRQGQIEQRTHSLGNMLDKARQSGILPRDKGDDTLKTGSITPPAAKTAMRHSADYSAALGKVEYTLARLTITQDRWLSETESKLQDSESRLRSAISELGLSPEKYGVKRLIRRPPVAASAAGGPLIPLYADGTASDPFIWRAENLQNSFEVVNQLQRAVRTIPLRKPVAGALDLSSGFGSRSDPFLGVLAFHAGLDFRAEQGEPIRATAAGKVETAGRDGGYGLMVEIDHGQGVSTRYGHMSKILVKAGDTIVPGAVIGLVGSTGRSTGPHLHYETRINDEPVNPDKFLRAGIKLKL</sequence>
<feature type="region of interest" description="Disordered" evidence="7">
    <location>
        <begin position="1"/>
        <end position="21"/>
    </location>
</feature>
<dbReference type="Gene3D" id="2.70.70.10">
    <property type="entry name" value="Glucose Permease (Domain IIA)"/>
    <property type="match status" value="1"/>
</dbReference>
<keyword evidence="6" id="KW-0482">Metalloprotease</keyword>
<dbReference type="EMBL" id="LWDL01000019">
    <property type="protein sequence ID" value="OQW51401.1"/>
    <property type="molecule type" value="Genomic_DNA"/>
</dbReference>
<dbReference type="GO" id="GO:0006508">
    <property type="term" value="P:proteolysis"/>
    <property type="evidence" value="ECO:0007669"/>
    <property type="project" value="UniProtKB-KW"/>
</dbReference>
<dbReference type="CDD" id="cd12797">
    <property type="entry name" value="M23_peptidase"/>
    <property type="match status" value="1"/>
</dbReference>
<dbReference type="PANTHER" id="PTHR21666">
    <property type="entry name" value="PEPTIDASE-RELATED"/>
    <property type="match status" value="1"/>
</dbReference>
<dbReference type="FunFam" id="2.70.70.10:FF:000006">
    <property type="entry name" value="M23 family peptidase"/>
    <property type="match status" value="1"/>
</dbReference>
<gene>
    <name evidence="10" type="ORF">A4S15_11260</name>
</gene>
<evidence type="ECO:0000256" key="4">
    <source>
        <dbReference type="ARBA" id="ARBA00022801"/>
    </source>
</evidence>
<evidence type="ECO:0000259" key="9">
    <source>
        <dbReference type="Pfam" id="PF01551"/>
    </source>
</evidence>
<name>A0A1W9HVY3_9HYPH</name>
<evidence type="ECO:0000256" key="5">
    <source>
        <dbReference type="ARBA" id="ARBA00022833"/>
    </source>
</evidence>
<dbReference type="Proteomes" id="UP000192872">
    <property type="component" value="Unassembled WGS sequence"/>
</dbReference>
<evidence type="ECO:0000256" key="1">
    <source>
        <dbReference type="ARBA" id="ARBA00001947"/>
    </source>
</evidence>
<dbReference type="InterPro" id="IPR016047">
    <property type="entry name" value="M23ase_b-sheet_dom"/>
</dbReference>
<keyword evidence="8" id="KW-0472">Membrane</keyword>
<evidence type="ECO:0000313" key="11">
    <source>
        <dbReference type="Proteomes" id="UP000192872"/>
    </source>
</evidence>
<dbReference type="InterPro" id="IPR050570">
    <property type="entry name" value="Cell_wall_metabolism_enzyme"/>
</dbReference>
<accession>A0A1W9HVY3</accession>
<keyword evidence="5" id="KW-0862">Zinc</keyword>
<dbReference type="STRING" id="1827387.A4S15_11260"/>
<evidence type="ECO:0000256" key="6">
    <source>
        <dbReference type="ARBA" id="ARBA00023049"/>
    </source>
</evidence>
<organism evidence="10 11">
    <name type="scientific">Candidatus Raskinella chloraquaticus</name>
    <dbReference type="NCBI Taxonomy" id="1951219"/>
    <lineage>
        <taxon>Bacteria</taxon>
        <taxon>Pseudomonadati</taxon>
        <taxon>Pseudomonadota</taxon>
        <taxon>Alphaproteobacteria</taxon>
        <taxon>Hyphomicrobiales</taxon>
        <taxon>Phreatobacteraceae</taxon>
        <taxon>Candidatus Raskinella</taxon>
    </lineage>
</organism>
<reference evidence="10 11" key="1">
    <citation type="journal article" date="2017" name="Water Res.">
        <title>Comammox in drinking water systems.</title>
        <authorList>
            <person name="Wang Y."/>
            <person name="Ma L."/>
            <person name="Mao Y."/>
            <person name="Jiang X."/>
            <person name="Xia Y."/>
            <person name="Yu K."/>
            <person name="Li B."/>
            <person name="Zhang T."/>
        </authorList>
    </citation>
    <scope>NUCLEOTIDE SEQUENCE [LARGE SCALE GENOMIC DNA]</scope>
    <source>
        <strain evidence="10">SG_bin8</strain>
    </source>
</reference>
<keyword evidence="8" id="KW-0812">Transmembrane</keyword>
<comment type="cofactor">
    <cofactor evidence="1">
        <name>Zn(2+)</name>
        <dbReference type="ChEBI" id="CHEBI:29105"/>
    </cofactor>
</comment>
<feature type="domain" description="M23ase beta-sheet core" evidence="9">
    <location>
        <begin position="310"/>
        <end position="404"/>
    </location>
</feature>
<dbReference type="SUPFAM" id="SSF51261">
    <property type="entry name" value="Duplicated hybrid motif"/>
    <property type="match status" value="1"/>
</dbReference>
<protein>
    <recommendedName>
        <fullName evidence="9">M23ase beta-sheet core domain-containing protein</fullName>
    </recommendedName>
</protein>
<evidence type="ECO:0000256" key="3">
    <source>
        <dbReference type="ARBA" id="ARBA00022723"/>
    </source>
</evidence>
<dbReference type="Pfam" id="PF01551">
    <property type="entry name" value="Peptidase_M23"/>
    <property type="match status" value="1"/>
</dbReference>
<dbReference type="PANTHER" id="PTHR21666:SF288">
    <property type="entry name" value="CELL DIVISION PROTEIN YTFB"/>
    <property type="match status" value="1"/>
</dbReference>
<dbReference type="GO" id="GO:0046872">
    <property type="term" value="F:metal ion binding"/>
    <property type="evidence" value="ECO:0007669"/>
    <property type="project" value="UniProtKB-KW"/>
</dbReference>
<keyword evidence="3" id="KW-0479">Metal-binding</keyword>
<comment type="caution">
    <text evidence="10">The sequence shown here is derived from an EMBL/GenBank/DDBJ whole genome shotgun (WGS) entry which is preliminary data.</text>
</comment>
<keyword evidence="8" id="KW-1133">Transmembrane helix</keyword>
<evidence type="ECO:0000256" key="8">
    <source>
        <dbReference type="SAM" id="Phobius"/>
    </source>
</evidence>
<keyword evidence="4" id="KW-0378">Hydrolase</keyword>
<proteinExistence type="predicted"/>
<keyword evidence="2" id="KW-0645">Protease</keyword>